<feature type="signal peptide" evidence="2">
    <location>
        <begin position="1"/>
        <end position="19"/>
    </location>
</feature>
<sequence length="57" mass="6564">MFSILFVTWLLIFNQQLISKTDGFITESGEDELDKEIVDTTENTLESDDDDDHSHNT</sequence>
<name>A0A821HUS2_9BILA</name>
<organism evidence="3 4">
    <name type="scientific">Rotaria socialis</name>
    <dbReference type="NCBI Taxonomy" id="392032"/>
    <lineage>
        <taxon>Eukaryota</taxon>
        <taxon>Metazoa</taxon>
        <taxon>Spiralia</taxon>
        <taxon>Gnathifera</taxon>
        <taxon>Rotifera</taxon>
        <taxon>Eurotatoria</taxon>
        <taxon>Bdelloidea</taxon>
        <taxon>Philodinida</taxon>
        <taxon>Philodinidae</taxon>
        <taxon>Rotaria</taxon>
    </lineage>
</organism>
<evidence type="ECO:0000256" key="2">
    <source>
        <dbReference type="SAM" id="SignalP"/>
    </source>
</evidence>
<gene>
    <name evidence="3" type="ORF">UJA718_LOCUS35765</name>
</gene>
<reference evidence="3" key="1">
    <citation type="submission" date="2021-02" db="EMBL/GenBank/DDBJ databases">
        <authorList>
            <person name="Nowell W R."/>
        </authorList>
    </citation>
    <scope>NUCLEOTIDE SEQUENCE</scope>
</reference>
<proteinExistence type="predicted"/>
<protein>
    <recommendedName>
        <fullName evidence="5">ATP synthase F0 subunit 8</fullName>
    </recommendedName>
</protein>
<evidence type="ECO:0000256" key="1">
    <source>
        <dbReference type="SAM" id="MobiDB-lite"/>
    </source>
</evidence>
<accession>A0A821HUS2</accession>
<evidence type="ECO:0000313" key="3">
    <source>
        <dbReference type="EMBL" id="CAF4691328.1"/>
    </source>
</evidence>
<feature type="non-terminal residue" evidence="3">
    <location>
        <position position="1"/>
    </location>
</feature>
<evidence type="ECO:0000313" key="4">
    <source>
        <dbReference type="Proteomes" id="UP000663873"/>
    </source>
</evidence>
<dbReference type="Proteomes" id="UP000663873">
    <property type="component" value="Unassembled WGS sequence"/>
</dbReference>
<dbReference type="EMBL" id="CAJOBP010033812">
    <property type="protein sequence ID" value="CAF4691328.1"/>
    <property type="molecule type" value="Genomic_DNA"/>
</dbReference>
<evidence type="ECO:0008006" key="5">
    <source>
        <dbReference type="Google" id="ProtNLM"/>
    </source>
</evidence>
<feature type="region of interest" description="Disordered" evidence="1">
    <location>
        <begin position="31"/>
        <end position="57"/>
    </location>
</feature>
<keyword evidence="2" id="KW-0732">Signal</keyword>
<comment type="caution">
    <text evidence="3">The sequence shown here is derived from an EMBL/GenBank/DDBJ whole genome shotgun (WGS) entry which is preliminary data.</text>
</comment>
<feature type="chain" id="PRO_5032455596" description="ATP synthase F0 subunit 8" evidence="2">
    <location>
        <begin position="20"/>
        <end position="57"/>
    </location>
</feature>
<keyword evidence="4" id="KW-1185">Reference proteome</keyword>
<dbReference type="AlphaFoldDB" id="A0A821HUS2"/>